<protein>
    <submittedName>
        <fullName evidence="2">Uncharacterized protein</fullName>
    </submittedName>
</protein>
<evidence type="ECO:0000313" key="2">
    <source>
        <dbReference type="EMBL" id="KAG2601717.1"/>
    </source>
</evidence>
<dbReference type="Proteomes" id="UP000823388">
    <property type="component" value="Chromosome 5K"/>
</dbReference>
<feature type="region of interest" description="Disordered" evidence="1">
    <location>
        <begin position="54"/>
        <end position="157"/>
    </location>
</feature>
<proteinExistence type="predicted"/>
<accession>A0A8T0SUB3</accession>
<feature type="compositionally biased region" description="Basic and acidic residues" evidence="1">
    <location>
        <begin position="120"/>
        <end position="131"/>
    </location>
</feature>
<evidence type="ECO:0000256" key="1">
    <source>
        <dbReference type="SAM" id="MobiDB-lite"/>
    </source>
</evidence>
<dbReference type="AlphaFoldDB" id="A0A8T0SUB3"/>
<comment type="caution">
    <text evidence="2">The sequence shown here is derived from an EMBL/GenBank/DDBJ whole genome shotgun (WGS) entry which is preliminary data.</text>
</comment>
<feature type="compositionally biased region" description="Basic and acidic residues" evidence="1">
    <location>
        <begin position="68"/>
        <end position="79"/>
    </location>
</feature>
<dbReference type="EMBL" id="CM029045">
    <property type="protein sequence ID" value="KAG2601717.1"/>
    <property type="molecule type" value="Genomic_DNA"/>
</dbReference>
<feature type="compositionally biased region" description="Low complexity" evidence="1">
    <location>
        <begin position="93"/>
        <end position="108"/>
    </location>
</feature>
<sequence length="157" mass="17425">LKAEDEHKTFANAQFFAINGNFLTKERRLFCTTSKLRVALPTLRHLNSIDRLAGAKTHQKVESQTTGRPEECICPRPRETLAAAHRTPSSTIAKKSTQQTPKTKPQAKPAKKNQIAARKTPKDPILPRERQALTSKAIKQASRQPPKDLSPSPSSPD</sequence>
<keyword evidence="3" id="KW-1185">Reference proteome</keyword>
<evidence type="ECO:0000313" key="3">
    <source>
        <dbReference type="Proteomes" id="UP000823388"/>
    </source>
</evidence>
<organism evidence="2 3">
    <name type="scientific">Panicum virgatum</name>
    <name type="common">Blackwell switchgrass</name>
    <dbReference type="NCBI Taxonomy" id="38727"/>
    <lineage>
        <taxon>Eukaryota</taxon>
        <taxon>Viridiplantae</taxon>
        <taxon>Streptophyta</taxon>
        <taxon>Embryophyta</taxon>
        <taxon>Tracheophyta</taxon>
        <taxon>Spermatophyta</taxon>
        <taxon>Magnoliopsida</taxon>
        <taxon>Liliopsida</taxon>
        <taxon>Poales</taxon>
        <taxon>Poaceae</taxon>
        <taxon>PACMAD clade</taxon>
        <taxon>Panicoideae</taxon>
        <taxon>Panicodae</taxon>
        <taxon>Paniceae</taxon>
        <taxon>Panicinae</taxon>
        <taxon>Panicum</taxon>
        <taxon>Panicum sect. Hiantes</taxon>
    </lineage>
</organism>
<feature type="non-terminal residue" evidence="2">
    <location>
        <position position="1"/>
    </location>
</feature>
<name>A0A8T0SUB3_PANVG</name>
<gene>
    <name evidence="2" type="ORF">PVAP13_5KG606707</name>
</gene>
<reference evidence="2" key="1">
    <citation type="submission" date="2020-05" db="EMBL/GenBank/DDBJ databases">
        <title>WGS assembly of Panicum virgatum.</title>
        <authorList>
            <person name="Lovell J.T."/>
            <person name="Jenkins J."/>
            <person name="Shu S."/>
            <person name="Juenger T.E."/>
            <person name="Schmutz J."/>
        </authorList>
    </citation>
    <scope>NUCLEOTIDE SEQUENCE</scope>
    <source>
        <strain evidence="2">AP13</strain>
    </source>
</reference>